<dbReference type="RefSeq" id="WP_241899377.1">
    <property type="nucleotide sequence ID" value="NZ_PGEX01000001.1"/>
</dbReference>
<gene>
    <name evidence="3" type="ORF">BGX16_0086</name>
</gene>
<dbReference type="Proteomes" id="UP000231134">
    <property type="component" value="Unassembled WGS sequence"/>
</dbReference>
<accession>A0A2M9A374</accession>
<evidence type="ECO:0000313" key="4">
    <source>
        <dbReference type="Proteomes" id="UP000231134"/>
    </source>
</evidence>
<keyword evidence="4" id="KW-1185">Reference proteome</keyword>
<feature type="domain" description="Fibrobacter succinogenes major paralogous" evidence="2">
    <location>
        <begin position="114"/>
        <end position="309"/>
    </location>
</feature>
<evidence type="ECO:0000259" key="2">
    <source>
        <dbReference type="Pfam" id="PF09603"/>
    </source>
</evidence>
<dbReference type="AlphaFoldDB" id="A0A2M9A374"/>
<dbReference type="Pfam" id="PF09603">
    <property type="entry name" value="Fib_succ_major"/>
    <property type="match status" value="1"/>
</dbReference>
<evidence type="ECO:0000313" key="3">
    <source>
        <dbReference type="EMBL" id="PJJ40176.1"/>
    </source>
</evidence>
<reference evidence="3 4" key="1">
    <citation type="submission" date="2017-11" db="EMBL/GenBank/DDBJ databases">
        <title>Animal gut microbial communities from fecal samples from Wisconsin, USA.</title>
        <authorList>
            <person name="Neumann A."/>
        </authorList>
    </citation>
    <scope>NUCLEOTIDE SEQUENCE [LARGE SCALE GENOMIC DNA]</scope>
    <source>
        <strain evidence="3 4">UWS3</strain>
    </source>
</reference>
<dbReference type="PROSITE" id="PS51257">
    <property type="entry name" value="PROKAR_LIPOPROTEIN"/>
    <property type="match status" value="1"/>
</dbReference>
<proteinExistence type="predicted"/>
<name>A0A2M9A374_9BACT</name>
<comment type="caution">
    <text evidence="3">The sequence shown here is derived from an EMBL/GenBank/DDBJ whole genome shotgun (WGS) entry which is preliminary data.</text>
</comment>
<evidence type="ECO:0000256" key="1">
    <source>
        <dbReference type="SAM" id="MobiDB-lite"/>
    </source>
</evidence>
<feature type="compositionally biased region" description="Low complexity" evidence="1">
    <location>
        <begin position="52"/>
        <end position="74"/>
    </location>
</feature>
<sequence>MKKFLVTMGLVAFAFVGCDDSSSASVGPNDEPGIESSSSSSGKVTEPAEVTSSSSEKAKQSNSSSSVDTISSSSLQGDKNFSSSSVASSSNSAGNVITYGTMTDSRDGQIYKTVTIGTQTWMAENLNYAYTGVPYNYRGYTSDSTSWCYEDAPANCTKYGRLYTWAAAMDSVGEWSTNGRGCGYGSTCSPTLPVRGVCPKGWHLPRRSEWEALFTTVGGSSTAGKKLKSLTGWYNSSNGTDAYSFAALPAGLRDGYGHYEDEGYYAFFWSSTERNGYFAYSMALYYVNDNAFLYTYDYDNSNGFSVRCVED</sequence>
<dbReference type="EMBL" id="PGEX01000001">
    <property type="protein sequence ID" value="PJJ40176.1"/>
    <property type="molecule type" value="Genomic_DNA"/>
</dbReference>
<organism evidence="3 4">
    <name type="scientific">Hallerella succinigenes</name>
    <dbReference type="NCBI Taxonomy" id="1896222"/>
    <lineage>
        <taxon>Bacteria</taxon>
        <taxon>Pseudomonadati</taxon>
        <taxon>Fibrobacterota</taxon>
        <taxon>Fibrobacteria</taxon>
        <taxon>Fibrobacterales</taxon>
        <taxon>Fibrobacteraceae</taxon>
        <taxon>Hallerella</taxon>
    </lineage>
</organism>
<dbReference type="InterPro" id="IPR011871">
    <property type="entry name" value="Fib_succ_major"/>
</dbReference>
<protein>
    <submittedName>
        <fullName evidence="3">Uncharacterized protein (TIGR02145 family)</fullName>
    </submittedName>
</protein>
<feature type="region of interest" description="Disordered" evidence="1">
    <location>
        <begin position="19"/>
        <end position="78"/>
    </location>
</feature>
<dbReference type="NCBIfam" id="TIGR02145">
    <property type="entry name" value="Fib_succ_major"/>
    <property type="match status" value="1"/>
</dbReference>